<evidence type="ECO:0000313" key="3">
    <source>
        <dbReference type="Proteomes" id="UP000471435"/>
    </source>
</evidence>
<dbReference type="Proteomes" id="UP000471435">
    <property type="component" value="Unassembled WGS sequence"/>
</dbReference>
<reference evidence="2 3" key="1">
    <citation type="submission" date="2019-12" db="EMBL/GenBank/DDBJ databases">
        <title>Genomic-based taxomic classification of the family Erythrobacteraceae.</title>
        <authorList>
            <person name="Xu L."/>
        </authorList>
    </citation>
    <scope>NUCLEOTIDE SEQUENCE [LARGE SCALE GENOMIC DNA]</scope>
    <source>
        <strain evidence="2 3">SW-109</strain>
    </source>
</reference>
<organism evidence="2 3">
    <name type="scientific">Pontixanthobacter luteolus</name>
    <dbReference type="NCBI Taxonomy" id="295089"/>
    <lineage>
        <taxon>Bacteria</taxon>
        <taxon>Pseudomonadati</taxon>
        <taxon>Pseudomonadota</taxon>
        <taxon>Alphaproteobacteria</taxon>
        <taxon>Sphingomonadales</taxon>
        <taxon>Erythrobacteraceae</taxon>
        <taxon>Pontixanthobacter</taxon>
    </lineage>
</organism>
<dbReference type="RefSeq" id="WP_160729591.1">
    <property type="nucleotide sequence ID" value="NZ_WTYP01000001.1"/>
</dbReference>
<accession>A0A6I4UWT3</accession>
<feature type="signal peptide" evidence="1">
    <location>
        <begin position="1"/>
        <end position="21"/>
    </location>
</feature>
<dbReference type="EMBL" id="WTYP01000001">
    <property type="protein sequence ID" value="MXP46349.1"/>
    <property type="molecule type" value="Genomic_DNA"/>
</dbReference>
<dbReference type="AlphaFoldDB" id="A0A6I4UWT3"/>
<comment type="caution">
    <text evidence="2">The sequence shown here is derived from an EMBL/GenBank/DDBJ whole genome shotgun (WGS) entry which is preliminary data.</text>
</comment>
<evidence type="ECO:0000313" key="2">
    <source>
        <dbReference type="EMBL" id="MXP46349.1"/>
    </source>
</evidence>
<feature type="chain" id="PRO_5026010403" evidence="1">
    <location>
        <begin position="22"/>
        <end position="92"/>
    </location>
</feature>
<keyword evidence="3" id="KW-1185">Reference proteome</keyword>
<dbReference type="OrthoDB" id="7511342at2"/>
<evidence type="ECO:0000256" key="1">
    <source>
        <dbReference type="SAM" id="SignalP"/>
    </source>
</evidence>
<name>A0A6I4UWT3_9SPHN</name>
<proteinExistence type="predicted"/>
<keyword evidence="1" id="KW-0732">Signal</keyword>
<sequence length="92" mass="9858">MKKFFLAVVAAGVTMTSGSFAMANHHGTDAKSPEIVERNARGVATKVKIEGKVYAVCMDGMTDGCINPRAAGLKWGNRPLDYWPGKPASQMD</sequence>
<protein>
    <submittedName>
        <fullName evidence="2">Uncharacterized protein</fullName>
    </submittedName>
</protein>
<gene>
    <name evidence="2" type="ORF">GRI43_02935</name>
</gene>